<evidence type="ECO:0000256" key="6">
    <source>
        <dbReference type="SAM" id="MobiDB-lite"/>
    </source>
</evidence>
<feature type="region of interest" description="Disordered" evidence="6">
    <location>
        <begin position="29"/>
        <end position="58"/>
    </location>
</feature>
<evidence type="ECO:0000256" key="3">
    <source>
        <dbReference type="ARBA" id="ARBA00022801"/>
    </source>
</evidence>
<evidence type="ECO:0000256" key="1">
    <source>
        <dbReference type="ARBA" id="ARBA00007074"/>
    </source>
</evidence>
<dbReference type="SUPFAM" id="SSF54001">
    <property type="entry name" value="Cysteine proteinases"/>
    <property type="match status" value="1"/>
</dbReference>
<gene>
    <name evidence="9" type="ORF">GCM10022223_18800</name>
</gene>
<evidence type="ECO:0000256" key="5">
    <source>
        <dbReference type="SAM" id="Coils"/>
    </source>
</evidence>
<sequence length="430" mass="45176">MRAKRRRSRARDTAAVLALATVLVGGPALSAAADEPVPGQDDVRRAQRKTAQAQSRVDAIQARMDESARRAEAANVALSQAAENYDYAQVQLQAAAKASDEAQAVARRAKQRLDGAEEDLGRLAAQAYRSGGPMAQLDVLFSPLGPQDVLERASMMQVLAGHQQSVLRRADSARVVANSLIAQAEQALKRRQAAARALEQAKREAEQKASAARAALAQDARQRSQMLTELAAARRTSVAIERQREEGLRRQAEERREAAARKAAAERAAQAEREAADNDSDSNSGSGSGSSAGSSGGSTSSGGSSSGSSSAGAGAVSWARGKLGLPYLWGGEGPGSYDCSGLVMKAWAQAGVALPHSSRLQYASVQHISYGSMRPGDLIFFGTNPGNPASIHHVAMYIGGGQMIEAPYTGAFVRIVPVRSSEAMPYAGRP</sequence>
<evidence type="ECO:0000256" key="7">
    <source>
        <dbReference type="SAM" id="SignalP"/>
    </source>
</evidence>
<keyword evidence="2" id="KW-0645">Protease</keyword>
<feature type="signal peptide" evidence="7">
    <location>
        <begin position="1"/>
        <end position="33"/>
    </location>
</feature>
<feature type="domain" description="NlpC/P60" evidence="8">
    <location>
        <begin position="309"/>
        <end position="430"/>
    </location>
</feature>
<dbReference type="PANTHER" id="PTHR47359">
    <property type="entry name" value="PEPTIDOGLYCAN DL-ENDOPEPTIDASE CWLO"/>
    <property type="match status" value="1"/>
</dbReference>
<evidence type="ECO:0000259" key="8">
    <source>
        <dbReference type="PROSITE" id="PS51935"/>
    </source>
</evidence>
<feature type="compositionally biased region" description="Gly residues" evidence="6">
    <location>
        <begin position="286"/>
        <end position="300"/>
    </location>
</feature>
<reference evidence="10" key="1">
    <citation type="journal article" date="2019" name="Int. J. Syst. Evol. Microbiol.">
        <title>The Global Catalogue of Microorganisms (GCM) 10K type strain sequencing project: providing services to taxonomists for standard genome sequencing and annotation.</title>
        <authorList>
            <consortium name="The Broad Institute Genomics Platform"/>
            <consortium name="The Broad Institute Genome Sequencing Center for Infectious Disease"/>
            <person name="Wu L."/>
            <person name="Ma J."/>
        </authorList>
    </citation>
    <scope>NUCLEOTIDE SEQUENCE [LARGE SCALE GENOMIC DNA]</scope>
    <source>
        <strain evidence="10">JCM 16902</strain>
    </source>
</reference>
<dbReference type="PROSITE" id="PS51935">
    <property type="entry name" value="NLPC_P60"/>
    <property type="match status" value="1"/>
</dbReference>
<dbReference type="InterPro" id="IPR000064">
    <property type="entry name" value="NLP_P60_dom"/>
</dbReference>
<proteinExistence type="inferred from homology"/>
<name>A0ABP6ZCE9_9ACTN</name>
<protein>
    <recommendedName>
        <fullName evidence="8">NlpC/P60 domain-containing protein</fullName>
    </recommendedName>
</protein>
<feature type="compositionally biased region" description="Low complexity" evidence="6">
    <location>
        <begin position="301"/>
        <end position="313"/>
    </location>
</feature>
<dbReference type="EMBL" id="BAAAZO010000003">
    <property type="protein sequence ID" value="GAA3603382.1"/>
    <property type="molecule type" value="Genomic_DNA"/>
</dbReference>
<feature type="region of interest" description="Disordered" evidence="6">
    <location>
        <begin position="244"/>
        <end position="313"/>
    </location>
</feature>
<dbReference type="InterPro" id="IPR038765">
    <property type="entry name" value="Papain-like_cys_pep_sf"/>
</dbReference>
<feature type="compositionally biased region" description="Basic and acidic residues" evidence="6">
    <location>
        <begin position="244"/>
        <end position="276"/>
    </location>
</feature>
<keyword evidence="4" id="KW-0788">Thiol protease</keyword>
<organism evidence="9 10">
    <name type="scientific">Kineosporia mesophila</name>
    <dbReference type="NCBI Taxonomy" id="566012"/>
    <lineage>
        <taxon>Bacteria</taxon>
        <taxon>Bacillati</taxon>
        <taxon>Actinomycetota</taxon>
        <taxon>Actinomycetes</taxon>
        <taxon>Kineosporiales</taxon>
        <taxon>Kineosporiaceae</taxon>
        <taxon>Kineosporia</taxon>
    </lineage>
</organism>
<feature type="coiled-coil region" evidence="5">
    <location>
        <begin position="92"/>
        <end position="126"/>
    </location>
</feature>
<comment type="caution">
    <text evidence="9">The sequence shown here is derived from an EMBL/GenBank/DDBJ whole genome shotgun (WGS) entry which is preliminary data.</text>
</comment>
<evidence type="ECO:0000256" key="4">
    <source>
        <dbReference type="ARBA" id="ARBA00022807"/>
    </source>
</evidence>
<feature type="chain" id="PRO_5046185371" description="NlpC/P60 domain-containing protein" evidence="7">
    <location>
        <begin position="34"/>
        <end position="430"/>
    </location>
</feature>
<keyword evidence="10" id="KW-1185">Reference proteome</keyword>
<evidence type="ECO:0000313" key="10">
    <source>
        <dbReference type="Proteomes" id="UP001501074"/>
    </source>
</evidence>
<dbReference type="InterPro" id="IPR051794">
    <property type="entry name" value="PG_Endopeptidase_C40"/>
</dbReference>
<keyword evidence="5" id="KW-0175">Coiled coil</keyword>
<dbReference type="SUPFAM" id="SSF57997">
    <property type="entry name" value="Tropomyosin"/>
    <property type="match status" value="1"/>
</dbReference>
<dbReference type="Gene3D" id="3.90.1720.10">
    <property type="entry name" value="endopeptidase domain like (from Nostoc punctiforme)"/>
    <property type="match status" value="1"/>
</dbReference>
<accession>A0ABP6ZCE9</accession>
<dbReference type="PANTHER" id="PTHR47359:SF3">
    <property type="entry name" value="NLP_P60 DOMAIN-CONTAINING PROTEIN-RELATED"/>
    <property type="match status" value="1"/>
</dbReference>
<keyword evidence="3" id="KW-0378">Hydrolase</keyword>
<evidence type="ECO:0000313" key="9">
    <source>
        <dbReference type="EMBL" id="GAA3603382.1"/>
    </source>
</evidence>
<dbReference type="RefSeq" id="WP_231487236.1">
    <property type="nucleotide sequence ID" value="NZ_BAAAZO010000003.1"/>
</dbReference>
<keyword evidence="7" id="KW-0732">Signal</keyword>
<dbReference type="Proteomes" id="UP001501074">
    <property type="component" value="Unassembled WGS sequence"/>
</dbReference>
<comment type="similarity">
    <text evidence="1">Belongs to the peptidase C40 family.</text>
</comment>
<evidence type="ECO:0000256" key="2">
    <source>
        <dbReference type="ARBA" id="ARBA00022670"/>
    </source>
</evidence>
<dbReference type="Pfam" id="PF00877">
    <property type="entry name" value="NLPC_P60"/>
    <property type="match status" value="1"/>
</dbReference>